<reference evidence="5 6" key="1">
    <citation type="submission" date="2021-10" db="EMBL/GenBank/DDBJ databases">
        <title>Anaerobic single-cell dispensing facilitates the cultivation of human gut bacteria.</title>
        <authorList>
            <person name="Afrizal A."/>
        </authorList>
    </citation>
    <scope>NUCLEOTIDE SEQUENCE [LARGE SCALE GENOMIC DNA]</scope>
    <source>
        <strain evidence="5 6">CLA-AA-H276</strain>
    </source>
</reference>
<dbReference type="InterPro" id="IPR001638">
    <property type="entry name" value="Solute-binding_3/MltF_N"/>
</dbReference>
<feature type="signal peptide" evidence="3">
    <location>
        <begin position="1"/>
        <end position="27"/>
    </location>
</feature>
<evidence type="ECO:0000256" key="3">
    <source>
        <dbReference type="SAM" id="SignalP"/>
    </source>
</evidence>
<dbReference type="PROSITE" id="PS51257">
    <property type="entry name" value="PROKAR_LIPOPROTEIN"/>
    <property type="match status" value="1"/>
</dbReference>
<dbReference type="RefSeq" id="WP_308458678.1">
    <property type="nucleotide sequence ID" value="NZ_JAJEPS010000002.1"/>
</dbReference>
<comment type="caution">
    <text evidence="5">The sequence shown here is derived from an EMBL/GenBank/DDBJ whole genome shotgun (WGS) entry which is preliminary data.</text>
</comment>
<evidence type="ECO:0000256" key="2">
    <source>
        <dbReference type="SAM" id="MobiDB-lite"/>
    </source>
</evidence>
<dbReference type="SMART" id="SM00062">
    <property type="entry name" value="PBPb"/>
    <property type="match status" value="1"/>
</dbReference>
<dbReference type="AlphaFoldDB" id="A0AAE3A7E7"/>
<evidence type="ECO:0000313" key="6">
    <source>
        <dbReference type="Proteomes" id="UP001198220"/>
    </source>
</evidence>
<name>A0AAE3A7E7_9FIRM</name>
<gene>
    <name evidence="5" type="ORF">LKD36_03365</name>
</gene>
<keyword evidence="1 3" id="KW-0732">Signal</keyword>
<feature type="domain" description="Solute-binding protein family 3/N-terminal" evidence="4">
    <location>
        <begin position="80"/>
        <end position="297"/>
    </location>
</feature>
<evidence type="ECO:0000259" key="4">
    <source>
        <dbReference type="SMART" id="SM00062"/>
    </source>
</evidence>
<dbReference type="PANTHER" id="PTHR35936">
    <property type="entry name" value="MEMBRANE-BOUND LYTIC MUREIN TRANSGLYCOSYLASE F"/>
    <property type="match status" value="1"/>
</dbReference>
<feature type="region of interest" description="Disordered" evidence="2">
    <location>
        <begin position="23"/>
        <end position="73"/>
    </location>
</feature>
<dbReference type="CDD" id="cd13530">
    <property type="entry name" value="PBP2_peptides_like"/>
    <property type="match status" value="1"/>
</dbReference>
<dbReference type="Pfam" id="PF00497">
    <property type="entry name" value="SBP_bac_3"/>
    <property type="match status" value="1"/>
</dbReference>
<feature type="compositionally biased region" description="Acidic residues" evidence="2">
    <location>
        <begin position="32"/>
        <end position="71"/>
    </location>
</feature>
<keyword evidence="6" id="KW-1185">Reference proteome</keyword>
<evidence type="ECO:0000313" key="5">
    <source>
        <dbReference type="EMBL" id="MCC2125215.1"/>
    </source>
</evidence>
<evidence type="ECO:0000256" key="1">
    <source>
        <dbReference type="ARBA" id="ARBA00022729"/>
    </source>
</evidence>
<sequence>MKKKIVSVMLTAAMAATLLAGCGSSSATTDTAAEETTEAADETAEDAEAADETAEDAEAAEDTEAAAEDAAEVTTVEPGVLTMGTNAAFPPYEYKDGDDIVGIDAEIAQAMADKLGLKLEIVDMDFDSLIASIQSGKIDMSLAGMTVTEERKQNVDFTDSYATGVQVIIVKDDSDIASVDDLQDKLIGVQQGTTGHLYCADDFGEDHVNALPNGATAVQALLQGKVDCVVIDQEPAKAFVEANEGLKILDTAYTTEDYAAAVSKDNPELTAALNKALQELKDDGTIQEILDKYIKAE</sequence>
<feature type="chain" id="PRO_5042224064" evidence="3">
    <location>
        <begin position="28"/>
        <end position="297"/>
    </location>
</feature>
<organism evidence="5 6">
    <name type="scientific">Hominiventricola filiformis</name>
    <dbReference type="NCBI Taxonomy" id="2885352"/>
    <lineage>
        <taxon>Bacteria</taxon>
        <taxon>Bacillati</taxon>
        <taxon>Bacillota</taxon>
        <taxon>Clostridia</taxon>
        <taxon>Lachnospirales</taxon>
        <taxon>Lachnospiraceae</taxon>
        <taxon>Hominiventricola</taxon>
    </lineage>
</organism>
<dbReference type="Gene3D" id="3.40.190.10">
    <property type="entry name" value="Periplasmic binding protein-like II"/>
    <property type="match status" value="2"/>
</dbReference>
<dbReference type="EMBL" id="JAJEPS010000002">
    <property type="protein sequence ID" value="MCC2125215.1"/>
    <property type="molecule type" value="Genomic_DNA"/>
</dbReference>
<protein>
    <submittedName>
        <fullName evidence="5">ABC transporter substrate-binding protein</fullName>
    </submittedName>
</protein>
<dbReference type="Proteomes" id="UP001198220">
    <property type="component" value="Unassembled WGS sequence"/>
</dbReference>
<proteinExistence type="predicted"/>
<dbReference type="SUPFAM" id="SSF53850">
    <property type="entry name" value="Periplasmic binding protein-like II"/>
    <property type="match status" value="1"/>
</dbReference>
<accession>A0AAE3A7E7</accession>
<dbReference type="PANTHER" id="PTHR35936:SF17">
    <property type="entry name" value="ARGININE-BINDING EXTRACELLULAR PROTEIN ARTP"/>
    <property type="match status" value="1"/>
</dbReference>